<evidence type="ECO:0000256" key="4">
    <source>
        <dbReference type="ARBA" id="ARBA00024346"/>
    </source>
</evidence>
<dbReference type="NCBIfam" id="TIGR03837">
    <property type="entry name" value="efp_Arg_rhamno"/>
    <property type="match status" value="1"/>
</dbReference>
<reference evidence="8 9" key="1">
    <citation type="submission" date="2019-03" db="EMBL/GenBank/DDBJ databases">
        <title>Genomic Encyclopedia of Type Strains, Phase IV (KMG-IV): sequencing the most valuable type-strain genomes for metagenomic binning, comparative biology and taxonomic classification.</title>
        <authorList>
            <person name="Goeker M."/>
        </authorList>
    </citation>
    <scope>NUCLEOTIDE SEQUENCE [LARGE SCALE GENOMIC DNA]</scope>
    <source>
        <strain evidence="8 9">DSM 1709</strain>
    </source>
</reference>
<dbReference type="OrthoDB" id="209085at2"/>
<evidence type="ECO:0000256" key="2">
    <source>
        <dbReference type="ARBA" id="ARBA00022679"/>
    </source>
</evidence>
<gene>
    <name evidence="8" type="ORF">EV684_109124</name>
</gene>
<evidence type="ECO:0000256" key="6">
    <source>
        <dbReference type="ARBA" id="ARBA00030025"/>
    </source>
</evidence>
<dbReference type="AlphaFoldDB" id="A0A4R2MAF3"/>
<dbReference type="RefSeq" id="WP_132648081.1">
    <property type="nucleotide sequence ID" value="NZ_CP181386.1"/>
</dbReference>
<keyword evidence="2" id="KW-0808">Transferase</keyword>
<evidence type="ECO:0000256" key="5">
    <source>
        <dbReference type="ARBA" id="ARBA00024416"/>
    </source>
</evidence>
<evidence type="ECO:0000313" key="8">
    <source>
        <dbReference type="EMBL" id="TCP01487.1"/>
    </source>
</evidence>
<proteinExistence type="inferred from homology"/>
<dbReference type="EMBL" id="SLXD01000009">
    <property type="protein sequence ID" value="TCP01487.1"/>
    <property type="molecule type" value="Genomic_DNA"/>
</dbReference>
<evidence type="ECO:0000256" key="1">
    <source>
        <dbReference type="ARBA" id="ARBA00022676"/>
    </source>
</evidence>
<dbReference type="Proteomes" id="UP000295106">
    <property type="component" value="Unassembled WGS sequence"/>
</dbReference>
<comment type="function">
    <text evidence="3">Protein-arginine rhamnosyltransferase that catalyzes the transfer of a single rhamnose to elongation factor P (EF-P) on 'Lys-32', a modification required for EF-P-dependent rescue of polyproline stalled ribosomes.</text>
</comment>
<protein>
    <recommendedName>
        <fullName evidence="5">Protein-arginine rhamnosyltransferase</fullName>
    </recommendedName>
    <alternativeName>
        <fullName evidence="6">EF-P arginine rhamnosyltransferase</fullName>
    </alternativeName>
</protein>
<dbReference type="GO" id="GO:0106361">
    <property type="term" value="F:protein-arginine rhamnosyltransferase activity"/>
    <property type="evidence" value="ECO:0007669"/>
    <property type="project" value="InterPro"/>
</dbReference>
<comment type="caution">
    <text evidence="8">The sequence shown here is derived from an EMBL/GenBank/DDBJ whole genome shotgun (WGS) entry which is preliminary data.</text>
</comment>
<dbReference type="GeneID" id="99685990"/>
<comment type="catalytic activity">
    <reaction evidence="7">
        <text>dTDP-beta-L-rhamnose + L-arginyl-[protein] = N(omega)-(alpha-L-rhamnosyl)-L-arginyl-[protein] + dTDP + H(+)</text>
        <dbReference type="Rhea" id="RHEA:66692"/>
        <dbReference type="Rhea" id="RHEA-COMP:10532"/>
        <dbReference type="Rhea" id="RHEA-COMP:17096"/>
        <dbReference type="ChEBI" id="CHEBI:15378"/>
        <dbReference type="ChEBI" id="CHEBI:29965"/>
        <dbReference type="ChEBI" id="CHEBI:57510"/>
        <dbReference type="ChEBI" id="CHEBI:58369"/>
        <dbReference type="ChEBI" id="CHEBI:167445"/>
    </reaction>
    <physiologicalReaction direction="left-to-right" evidence="7">
        <dbReference type="Rhea" id="RHEA:66693"/>
    </physiologicalReaction>
</comment>
<evidence type="ECO:0000256" key="3">
    <source>
        <dbReference type="ARBA" id="ARBA00024303"/>
    </source>
</evidence>
<keyword evidence="1" id="KW-0328">Glycosyltransferase</keyword>
<dbReference type="Pfam" id="PF10093">
    <property type="entry name" value="EarP"/>
    <property type="match status" value="1"/>
</dbReference>
<evidence type="ECO:0000313" key="9">
    <source>
        <dbReference type="Proteomes" id="UP000295106"/>
    </source>
</evidence>
<dbReference type="InterPro" id="IPR016633">
    <property type="entry name" value="EarP"/>
</dbReference>
<comment type="similarity">
    <text evidence="4">Belongs to the glycosyltransferase 104 family.</text>
</comment>
<accession>A0A4R2MAF3</accession>
<name>A0A4R2MAF3_RUBGE</name>
<evidence type="ECO:0000256" key="7">
    <source>
        <dbReference type="ARBA" id="ARBA00048472"/>
    </source>
</evidence>
<sequence>MRAWTWDLFCRVIDNWGDVGVCWRLARDLAARGARVRLWIDDASALAWMAPDGAEGVEVGAFDAAGEPGDVVVEAFACDPPPAFVERMAARTPAPVWINLEYLSAEPWVERVHGLRSPHRSGLGKWFFHPGFSTATGGLLREPGLLAEHAAFDGDAWLAALGLARRDGERVVTLFCYDNPAVPALLEALAAEPTLLLLTPGHAQRLVTATPPGVRSAALPHLPQPEFDHLLRASDLNFVRGEDSLVRAVWAGRPFVWHIYPQHDGVHADKLDALLARLPPVPGLAAFWRGWNGLAPWAPLPEAGRWRAAMAAFRDGQASRLDLTGALWQFAQGKTGPEC</sequence>
<organism evidence="8 9">
    <name type="scientific">Rubrivivax gelatinosus</name>
    <name type="common">Rhodocyclus gelatinosus</name>
    <name type="synonym">Rhodopseudomonas gelatinosa</name>
    <dbReference type="NCBI Taxonomy" id="28068"/>
    <lineage>
        <taxon>Bacteria</taxon>
        <taxon>Pseudomonadati</taxon>
        <taxon>Pseudomonadota</taxon>
        <taxon>Betaproteobacteria</taxon>
        <taxon>Burkholderiales</taxon>
        <taxon>Sphaerotilaceae</taxon>
        <taxon>Rubrivivax</taxon>
    </lineage>
</organism>